<dbReference type="EMBL" id="ABFX02000008">
    <property type="protein sequence ID" value="EDS17610.1"/>
    <property type="molecule type" value="Genomic_DNA"/>
</dbReference>
<protein>
    <recommendedName>
        <fullName evidence="3">YtxH domain-containing protein</fullName>
    </recommendedName>
</protein>
<dbReference type="Gene3D" id="1.20.120.20">
    <property type="entry name" value="Apolipoprotein"/>
    <property type="match status" value="1"/>
</dbReference>
<organism evidence="1 2">
    <name type="scientific">Thomasclavelia ramosa DSM 1402</name>
    <dbReference type="NCBI Taxonomy" id="445974"/>
    <lineage>
        <taxon>Bacteria</taxon>
        <taxon>Bacillati</taxon>
        <taxon>Bacillota</taxon>
        <taxon>Erysipelotrichia</taxon>
        <taxon>Erysipelotrichales</taxon>
        <taxon>Coprobacillaceae</taxon>
        <taxon>Thomasclavelia</taxon>
    </lineage>
</organism>
<evidence type="ECO:0000313" key="2">
    <source>
        <dbReference type="Proteomes" id="UP000005798"/>
    </source>
</evidence>
<dbReference type="Proteomes" id="UP000005798">
    <property type="component" value="Unassembled WGS sequence"/>
</dbReference>
<dbReference type="AlphaFoldDB" id="B0N722"/>
<keyword evidence="2" id="KW-1185">Reference proteome</keyword>
<evidence type="ECO:0000313" key="1">
    <source>
        <dbReference type="EMBL" id="EDS17610.1"/>
    </source>
</evidence>
<accession>B0N722</accession>
<reference evidence="1" key="1">
    <citation type="submission" date="2007-11" db="EMBL/GenBank/DDBJ databases">
        <authorList>
            <person name="Fulton L."/>
            <person name="Clifton S."/>
            <person name="Fulton B."/>
            <person name="Xu J."/>
            <person name="Minx P."/>
            <person name="Pepin K.H."/>
            <person name="Johnson M."/>
            <person name="Thiruvilangam P."/>
            <person name="Bhonagiri V."/>
            <person name="Nash W.E."/>
            <person name="Mardis E.R."/>
            <person name="Wilson R.K."/>
        </authorList>
    </citation>
    <scope>NUCLEOTIDE SEQUENCE [LARGE SCALE GENOMIC DNA]</scope>
    <source>
        <strain evidence="1">DSM 1402</strain>
    </source>
</reference>
<reference evidence="1" key="2">
    <citation type="submission" date="2014-06" db="EMBL/GenBank/DDBJ databases">
        <title>Draft genome sequence of Clostridium ramosum(DSM 1402).</title>
        <authorList>
            <person name="Sudarsanam P."/>
            <person name="Ley R."/>
            <person name="Guruge J."/>
            <person name="Turnbaugh P.J."/>
            <person name="Mahowald M."/>
            <person name="Liep D."/>
            <person name="Gordon J."/>
        </authorList>
    </citation>
    <scope>NUCLEOTIDE SEQUENCE</scope>
    <source>
        <strain evidence="1">DSM 1402</strain>
    </source>
</reference>
<dbReference type="HOGENOM" id="CLU_1666379_0_0_9"/>
<dbReference type="SUPFAM" id="SSF58113">
    <property type="entry name" value="Apolipoprotein A-I"/>
    <property type="match status" value="1"/>
</dbReference>
<dbReference type="Pfam" id="PF12732">
    <property type="entry name" value="YtxH"/>
    <property type="match status" value="1"/>
</dbReference>
<gene>
    <name evidence="1" type="ORF">CLORAM_02405</name>
</gene>
<dbReference type="eggNOG" id="ENOG5032CE4">
    <property type="taxonomic scope" value="Bacteria"/>
</dbReference>
<evidence type="ECO:0008006" key="3">
    <source>
        <dbReference type="Google" id="ProtNLM"/>
    </source>
</evidence>
<comment type="caution">
    <text evidence="1">The sequence shown here is derived from an EMBL/GenBank/DDBJ whole genome shotgun (WGS) entry which is preliminary data.</text>
</comment>
<proteinExistence type="predicted"/>
<sequence>MMKLGKFIAGVGIGAVIGMLCAPKKGSELRGELKEKSQDLYDKAQNMTKDDVESLINNTIEEIKLAIDEFDVDEFKDTAGEKLGDIKTKLEQLATSVKSSDEYASFKESVAKVSDEVTTKFKEIKTKVQDKDFNVLQELDDAMDDIEDELDVIIEDLKD</sequence>
<dbReference type="InterPro" id="IPR024623">
    <property type="entry name" value="YtxH"/>
</dbReference>
<name>B0N722_9FIRM</name>